<evidence type="ECO:0000256" key="2">
    <source>
        <dbReference type="ARBA" id="ARBA00022737"/>
    </source>
</evidence>
<dbReference type="PROSITE" id="PS00678">
    <property type="entry name" value="WD_REPEATS_1"/>
    <property type="match status" value="2"/>
</dbReference>
<comment type="caution">
    <text evidence="4">The sequence shown here is derived from an EMBL/GenBank/DDBJ whole genome shotgun (WGS) entry which is preliminary data.</text>
</comment>
<dbReference type="Pfam" id="PF00400">
    <property type="entry name" value="WD40"/>
    <property type="match status" value="3"/>
</dbReference>
<keyword evidence="5" id="KW-1185">Reference proteome</keyword>
<protein>
    <submittedName>
        <fullName evidence="4">Uncharacterized protein</fullName>
    </submittedName>
</protein>
<feature type="repeat" description="WD" evidence="3">
    <location>
        <begin position="115"/>
        <end position="156"/>
    </location>
</feature>
<dbReference type="InterPro" id="IPR001680">
    <property type="entry name" value="WD40_rpt"/>
</dbReference>
<dbReference type="CDD" id="cd00200">
    <property type="entry name" value="WD40"/>
    <property type="match status" value="1"/>
</dbReference>
<dbReference type="PROSITE" id="PS50082">
    <property type="entry name" value="WD_REPEATS_2"/>
    <property type="match status" value="3"/>
</dbReference>
<proteinExistence type="predicted"/>
<evidence type="ECO:0000256" key="3">
    <source>
        <dbReference type="PROSITE-ProRule" id="PRU00221"/>
    </source>
</evidence>
<dbReference type="Proteomes" id="UP001154252">
    <property type="component" value="Unassembled WGS sequence"/>
</dbReference>
<gene>
    <name evidence="4" type="ORF">PEGY_LOCUS10700</name>
</gene>
<dbReference type="InterPro" id="IPR036322">
    <property type="entry name" value="WD40_repeat_dom_sf"/>
</dbReference>
<dbReference type="InterPro" id="IPR019775">
    <property type="entry name" value="WD40_repeat_CS"/>
</dbReference>
<name>A0A9W4P9T8_9EURO</name>
<dbReference type="PANTHER" id="PTHR19848">
    <property type="entry name" value="WD40 REPEAT PROTEIN"/>
    <property type="match status" value="1"/>
</dbReference>
<dbReference type="SMART" id="SM00320">
    <property type="entry name" value="WD40"/>
    <property type="match status" value="4"/>
</dbReference>
<dbReference type="EMBL" id="CAJVRC010000904">
    <property type="protein sequence ID" value="CAG8909902.1"/>
    <property type="molecule type" value="Genomic_DNA"/>
</dbReference>
<dbReference type="SUPFAM" id="SSF50978">
    <property type="entry name" value="WD40 repeat-like"/>
    <property type="match status" value="1"/>
</dbReference>
<dbReference type="Gene3D" id="2.130.10.10">
    <property type="entry name" value="YVTN repeat-like/Quinoprotein amine dehydrogenase"/>
    <property type="match status" value="2"/>
</dbReference>
<sequence length="252" mass="27415">MSIIRREFKAEFPTWISQLPRVEEKWSAELQALEGHSDSVSSVAFSPDGRLLASGSRDRTMRLWDTATGSLQQTLKHSDWVLSMAFSPDGRRLAASSCDGTVLWDTATGGLQQTLKSHSDSVSSVAFSPDGRLLASGARDRAVRLWDTATGDLQQTLNAKGAVTRLEFSHKGSYLISNSGILDVQSGHENHASNLTNRNLAIFIEQGQWVNLNGKSVLRLPPEFQPSCSAISGDLLALGHASGRVSFIQFCL</sequence>
<dbReference type="OrthoDB" id="538223at2759"/>
<reference evidence="4" key="1">
    <citation type="submission" date="2021-07" db="EMBL/GenBank/DDBJ databases">
        <authorList>
            <person name="Branca A.L. A."/>
        </authorList>
    </citation>
    <scope>NUCLEOTIDE SEQUENCE</scope>
</reference>
<dbReference type="AlphaFoldDB" id="A0A9W4P9T8"/>
<dbReference type="InterPro" id="IPR015943">
    <property type="entry name" value="WD40/YVTN_repeat-like_dom_sf"/>
</dbReference>
<dbReference type="PANTHER" id="PTHR19848:SF8">
    <property type="entry name" value="F-BOX AND WD REPEAT DOMAIN CONTAINING 7"/>
    <property type="match status" value="1"/>
</dbReference>
<organism evidence="4 5">
    <name type="scientific">Penicillium egyptiacum</name>
    <dbReference type="NCBI Taxonomy" id="1303716"/>
    <lineage>
        <taxon>Eukaryota</taxon>
        <taxon>Fungi</taxon>
        <taxon>Dikarya</taxon>
        <taxon>Ascomycota</taxon>
        <taxon>Pezizomycotina</taxon>
        <taxon>Eurotiomycetes</taxon>
        <taxon>Eurotiomycetidae</taxon>
        <taxon>Eurotiales</taxon>
        <taxon>Aspergillaceae</taxon>
        <taxon>Penicillium</taxon>
    </lineage>
</organism>
<evidence type="ECO:0000313" key="4">
    <source>
        <dbReference type="EMBL" id="CAG8909902.1"/>
    </source>
</evidence>
<dbReference type="PROSITE" id="PS50294">
    <property type="entry name" value="WD_REPEATS_REGION"/>
    <property type="match status" value="2"/>
</dbReference>
<accession>A0A9W4P9T8</accession>
<feature type="repeat" description="WD" evidence="3">
    <location>
        <begin position="33"/>
        <end position="74"/>
    </location>
</feature>
<keyword evidence="2" id="KW-0677">Repeat</keyword>
<feature type="repeat" description="WD" evidence="3">
    <location>
        <begin position="74"/>
        <end position="102"/>
    </location>
</feature>
<evidence type="ECO:0000313" key="5">
    <source>
        <dbReference type="Proteomes" id="UP001154252"/>
    </source>
</evidence>
<evidence type="ECO:0000256" key="1">
    <source>
        <dbReference type="ARBA" id="ARBA00022574"/>
    </source>
</evidence>
<keyword evidence="1 3" id="KW-0853">WD repeat</keyword>